<dbReference type="PANTHER" id="PTHR12415">
    <property type="entry name" value="TYROSYL-DNA PHOSPHODIESTERASE 1"/>
    <property type="match status" value="1"/>
</dbReference>
<evidence type="ECO:0000256" key="6">
    <source>
        <dbReference type="SAM" id="Phobius"/>
    </source>
</evidence>
<feature type="site" description="Interaction with DNA" evidence="5">
    <location>
        <position position="1026"/>
    </location>
</feature>
<dbReference type="PANTHER" id="PTHR12415:SF3">
    <property type="entry name" value="OS04G0403400 PROTEIN"/>
    <property type="match status" value="1"/>
</dbReference>
<keyword evidence="9" id="KW-1185">Reference proteome</keyword>
<dbReference type="InterPro" id="IPR010347">
    <property type="entry name" value="Tdp1"/>
</dbReference>
<dbReference type="Pfam" id="PF00498">
    <property type="entry name" value="FHA"/>
    <property type="match status" value="1"/>
</dbReference>
<feature type="transmembrane region" description="Helical" evidence="6">
    <location>
        <begin position="21"/>
        <end position="38"/>
    </location>
</feature>
<dbReference type="AlphaFoldDB" id="A0AAV3PYT1"/>
<feature type="domain" description="FHA" evidence="7">
    <location>
        <begin position="50"/>
        <end position="115"/>
    </location>
</feature>
<dbReference type="Gene3D" id="3.30.70.2330">
    <property type="match status" value="1"/>
</dbReference>
<keyword evidence="1" id="KW-0479">Metal-binding</keyword>
<dbReference type="GO" id="GO:0016818">
    <property type="term" value="F:hydrolase activity, acting on acid anhydrides, in phosphorus-containing anhydrides"/>
    <property type="evidence" value="ECO:0007669"/>
    <property type="project" value="InterPro"/>
</dbReference>
<dbReference type="Gene3D" id="2.60.200.20">
    <property type="match status" value="1"/>
</dbReference>
<dbReference type="SUPFAM" id="SSF56024">
    <property type="entry name" value="Phospholipase D/nuclease"/>
    <property type="match status" value="2"/>
</dbReference>
<evidence type="ECO:0000256" key="2">
    <source>
        <dbReference type="ARBA" id="ARBA00022801"/>
    </source>
</evidence>
<dbReference type="InterPro" id="IPR014905">
    <property type="entry name" value="HIRAN"/>
</dbReference>
<evidence type="ECO:0000259" key="7">
    <source>
        <dbReference type="PROSITE" id="PS50006"/>
    </source>
</evidence>
<proteinExistence type="predicted"/>
<feature type="active site" description="Nucleophile" evidence="3">
    <location>
        <position position="569"/>
    </location>
</feature>
<dbReference type="GO" id="GO:0005634">
    <property type="term" value="C:nucleus"/>
    <property type="evidence" value="ECO:0007669"/>
    <property type="project" value="InterPro"/>
</dbReference>
<gene>
    <name evidence="8" type="ORF">LIER_13927</name>
</gene>
<keyword evidence="6" id="KW-0812">Transmembrane</keyword>
<dbReference type="GO" id="GO:0003676">
    <property type="term" value="F:nucleic acid binding"/>
    <property type="evidence" value="ECO:0007669"/>
    <property type="project" value="InterPro"/>
</dbReference>
<dbReference type="Pfam" id="PF06087">
    <property type="entry name" value="Tyr-DNA_phospho"/>
    <property type="match status" value="2"/>
</dbReference>
<evidence type="ECO:0000256" key="1">
    <source>
        <dbReference type="ARBA" id="ARBA00022723"/>
    </source>
</evidence>
<sequence length="1177" mass="131195">MRIDSNSNKTSKRNTQNSAILYIKCFSIPLISIVSNLPCEFIHLKPDKAYSIGRNYRRCEFVFSDCKVSNIHCCLLFNSLKKKVYICDGYGFSFGESGAGVRVSSNGVFVNGEKVVKGVVKELGAGDEVSLVCRDGGHCGNCVKIGFLIEKVLFLEEVVDGEVDEVCDNSVRLNDPCIPKASVLLSMCRGILYSNNPVSYIRRFVGVVDGVRNIGCKRKRASDFFMLPCSHLEFPISNILDEDVQNHLCQRESPSDGNGIRFTLENKPHQNVVVGPQKDFPLPIIDKNNGDDIERSNTFLEGAIVSNRITELRSCNSTGTDIVNVSCRDDEVQSAEGIKEPHEKTDNFQLLSCNDTNREDNKQLNKLHEEGVMGSHKNIELKTCNASATDVEKVNCCDDELQSLEGIKEPEENAAISDGSVVVGSTNSVRQAHISGFKDVPQAKFRREPIPSPGKKFYLNRLKFMDYSSDTQDVISLPELFYPIESLQRVFIATFTSDIRWFLEYCSVPVDLPVTIACHSAERCWSPSPDYRSSTPYSDFPNLAVVYPPFPEVIAFAQDLSRSGIACHHPKFLILQRENSVRVVITSANLVAKQWLLVTNTVWWQDFPRSDTPSYLSLFTQLSDAEINKDSDCDFAAQLAGYVATLIVDVPSQAHWIQELPKFDFNRAVGYLVASVPGIHSARCPYISDSKFVLVGGNSQSKSLDAKLLGSVEVSVVGLSYLFRTTVDADGSRLKKLAAFLGKCRVNEHGMSEVVLRRVTNIQADTNAVSVLVPNPERHSMQDFVQVGFLPKNIAKWVAPLSDVGLFAFSAYIYPKEVLTTALEGSNRKVQLILYVTQGPSFSSISEIMQPEHVSALSSLLASIQRCFGLWRFQEVLSRYKWPEHLETEFVFGSSSVGAVNAHFLAAFSAASGKKSLNCTDSEESDPDWGCWSASQELRSPSIRIIFPTIERVKKAACGIIASKYLLCFSQKTWQRLRTIGILHDAVPHPNDRIGLPMHVKVARRRFQSNNESPFGWVYCGSHNFSAAAWGRPISSSVDKPAARDKKKPVLGLRLHISNYELGIVFVVHPSNTEANPHQMDMNLDDITLPFVVPAPKYTWMDKPATKQAMWEALSELSTCEREKCETVGVASECMEEEIPVEEDDVMEADVTTTRENEDEKVYADKLWSHVDSSRSR</sequence>
<evidence type="ECO:0000313" key="9">
    <source>
        <dbReference type="Proteomes" id="UP001454036"/>
    </source>
</evidence>
<keyword evidence="6" id="KW-1133">Transmembrane helix</keyword>
<comment type="caution">
    <text evidence="8">The sequence shown here is derived from an EMBL/GenBank/DDBJ whole genome shotgun (WGS) entry which is preliminary data.</text>
</comment>
<name>A0AAV3PYT1_LITER</name>
<feature type="active site" description="Proton donor/acceptor" evidence="3">
    <location>
        <position position="999"/>
    </location>
</feature>
<dbReference type="PROSITE" id="PS50006">
    <property type="entry name" value="FHA_DOMAIN"/>
    <property type="match status" value="1"/>
</dbReference>
<dbReference type="Pfam" id="PF08797">
    <property type="entry name" value="HIRAN"/>
    <property type="match status" value="1"/>
</dbReference>
<dbReference type="SUPFAM" id="SSF49879">
    <property type="entry name" value="SMAD/FHA domain"/>
    <property type="match status" value="1"/>
</dbReference>
<feature type="binding site" evidence="4">
    <location>
        <position position="571"/>
    </location>
    <ligand>
        <name>substrate</name>
    </ligand>
</feature>
<keyword evidence="6" id="KW-0472">Membrane</keyword>
<accession>A0AAV3PYT1</accession>
<reference evidence="8 9" key="1">
    <citation type="submission" date="2024-01" db="EMBL/GenBank/DDBJ databases">
        <title>The complete chloroplast genome sequence of Lithospermum erythrorhizon: insights into the phylogenetic relationship among Boraginaceae species and the maternal lineages of purple gromwells.</title>
        <authorList>
            <person name="Okada T."/>
            <person name="Watanabe K."/>
        </authorList>
    </citation>
    <scope>NUCLEOTIDE SEQUENCE [LARGE SCALE GENOMIC DNA]</scope>
</reference>
<organism evidence="8 9">
    <name type="scientific">Lithospermum erythrorhizon</name>
    <name type="common">Purple gromwell</name>
    <name type="synonym">Lithospermum officinale var. erythrorhizon</name>
    <dbReference type="NCBI Taxonomy" id="34254"/>
    <lineage>
        <taxon>Eukaryota</taxon>
        <taxon>Viridiplantae</taxon>
        <taxon>Streptophyta</taxon>
        <taxon>Embryophyta</taxon>
        <taxon>Tracheophyta</taxon>
        <taxon>Spermatophyta</taxon>
        <taxon>Magnoliopsida</taxon>
        <taxon>eudicotyledons</taxon>
        <taxon>Gunneridae</taxon>
        <taxon>Pentapetalae</taxon>
        <taxon>asterids</taxon>
        <taxon>lamiids</taxon>
        <taxon>Boraginales</taxon>
        <taxon>Boraginaceae</taxon>
        <taxon>Boraginoideae</taxon>
        <taxon>Lithospermeae</taxon>
        <taxon>Lithospermum</taxon>
    </lineage>
</organism>
<dbReference type="CDD" id="cd00060">
    <property type="entry name" value="FHA"/>
    <property type="match status" value="1"/>
</dbReference>
<evidence type="ECO:0000256" key="5">
    <source>
        <dbReference type="PIRSR" id="PIRSR610347-3"/>
    </source>
</evidence>
<dbReference type="EMBL" id="BAABME010002861">
    <property type="protein sequence ID" value="GAA0156420.1"/>
    <property type="molecule type" value="Genomic_DNA"/>
</dbReference>
<evidence type="ECO:0000256" key="3">
    <source>
        <dbReference type="PIRSR" id="PIRSR610347-1"/>
    </source>
</evidence>
<dbReference type="Gene3D" id="3.30.870.10">
    <property type="entry name" value="Endonuclease Chain A"/>
    <property type="match status" value="2"/>
</dbReference>
<dbReference type="InterPro" id="IPR008984">
    <property type="entry name" value="SMAD_FHA_dom_sf"/>
</dbReference>
<feature type="binding site" evidence="4">
    <location>
        <position position="1001"/>
    </location>
    <ligand>
        <name>substrate</name>
    </ligand>
</feature>
<dbReference type="GO" id="GO:0006281">
    <property type="term" value="P:DNA repair"/>
    <property type="evidence" value="ECO:0007669"/>
    <property type="project" value="InterPro"/>
</dbReference>
<evidence type="ECO:0000256" key="4">
    <source>
        <dbReference type="PIRSR" id="PIRSR610347-2"/>
    </source>
</evidence>
<protein>
    <submittedName>
        <fullName evidence="8">Phosphodiesterase</fullName>
    </submittedName>
</protein>
<dbReference type="Proteomes" id="UP001454036">
    <property type="component" value="Unassembled WGS sequence"/>
</dbReference>
<dbReference type="GO" id="GO:0008081">
    <property type="term" value="F:phosphoric diester hydrolase activity"/>
    <property type="evidence" value="ECO:0007669"/>
    <property type="project" value="InterPro"/>
</dbReference>
<dbReference type="CDD" id="cd09122">
    <property type="entry name" value="PLDc_Tdp1_1"/>
    <property type="match status" value="1"/>
</dbReference>
<dbReference type="CDD" id="cd09123">
    <property type="entry name" value="PLDc_Tdp1_2"/>
    <property type="match status" value="1"/>
</dbReference>
<dbReference type="InterPro" id="IPR000253">
    <property type="entry name" value="FHA_dom"/>
</dbReference>
<keyword evidence="2" id="KW-0378">Hydrolase</keyword>
<dbReference type="GO" id="GO:0008270">
    <property type="term" value="F:zinc ion binding"/>
    <property type="evidence" value="ECO:0007669"/>
    <property type="project" value="InterPro"/>
</dbReference>
<evidence type="ECO:0000313" key="8">
    <source>
        <dbReference type="EMBL" id="GAA0156420.1"/>
    </source>
</evidence>